<dbReference type="Proteomes" id="UP000249081">
    <property type="component" value="Unassembled WGS sequence"/>
</dbReference>
<evidence type="ECO:0000313" key="2">
    <source>
        <dbReference type="Proteomes" id="UP000249081"/>
    </source>
</evidence>
<organism evidence="1 2">
    <name type="scientific">Shackletoniella antarctica</name>
    <dbReference type="NCBI Taxonomy" id="268115"/>
    <lineage>
        <taxon>Bacteria</taxon>
        <taxon>Bacillati</taxon>
        <taxon>Cyanobacteriota</taxon>
        <taxon>Cyanophyceae</taxon>
        <taxon>Oculatellales</taxon>
        <taxon>Oculatellaceae</taxon>
        <taxon>Shackletoniella</taxon>
    </lineage>
</organism>
<evidence type="ECO:0008006" key="3">
    <source>
        <dbReference type="Google" id="ProtNLM"/>
    </source>
</evidence>
<name>A0A2W4VP97_9CYAN</name>
<accession>A0A2W4VP97</accession>
<gene>
    <name evidence="1" type="ORF">DCF17_20525</name>
</gene>
<comment type="caution">
    <text evidence="1">The sequence shown here is derived from an EMBL/GenBank/DDBJ whole genome shotgun (WGS) entry which is preliminary data.</text>
</comment>
<protein>
    <recommendedName>
        <fullName evidence="3">TonB C-terminal domain-containing protein</fullName>
    </recommendedName>
</protein>
<proteinExistence type="predicted"/>
<reference evidence="1 2" key="2">
    <citation type="submission" date="2018-06" db="EMBL/GenBank/DDBJ databases">
        <title>Metagenomic assembly of (sub)arctic Cyanobacteria and their associated microbiome from non-axenic cultures.</title>
        <authorList>
            <person name="Baurain D."/>
        </authorList>
    </citation>
    <scope>NUCLEOTIDE SEQUENCE [LARGE SCALE GENOMIC DNA]</scope>
    <source>
        <strain evidence="1">ULC041bin1</strain>
    </source>
</reference>
<dbReference type="EMBL" id="QBMN01000209">
    <property type="protein sequence ID" value="PZO34382.1"/>
    <property type="molecule type" value="Genomic_DNA"/>
</dbReference>
<evidence type="ECO:0000313" key="1">
    <source>
        <dbReference type="EMBL" id="PZO34382.1"/>
    </source>
</evidence>
<dbReference type="Gene3D" id="3.30.1150.10">
    <property type="match status" value="1"/>
</dbReference>
<sequence length="172" mass="18501">MFEGDLGERLQTYVASLNLSQERISQLLTAIGQRLVYSDINTSDADYSQNLSQWQQAVRAETGLTTLTPEAAPTELSITYYQRACLSEEPGTAQVGVIVSPVGSPRREPVLLRSSGYGIVDAKALRTVADHQFPRGGEVKAYTVTLPAEVDHGASACLTADTVAQEARARGT</sequence>
<reference evidence="2" key="1">
    <citation type="submission" date="2018-04" db="EMBL/GenBank/DDBJ databases">
        <authorList>
            <person name="Cornet L."/>
        </authorList>
    </citation>
    <scope>NUCLEOTIDE SEQUENCE [LARGE SCALE GENOMIC DNA]</scope>
</reference>
<dbReference type="AlphaFoldDB" id="A0A2W4VP97"/>